<proteinExistence type="predicted"/>
<evidence type="ECO:0000313" key="3">
    <source>
        <dbReference type="EMBL" id="KZL85767.1"/>
    </source>
</evidence>
<keyword evidence="4" id="KW-1185">Reference proteome</keyword>
<evidence type="ECO:0000256" key="1">
    <source>
        <dbReference type="PROSITE-ProRule" id="PRU00042"/>
    </source>
</evidence>
<feature type="non-terminal residue" evidence="3">
    <location>
        <position position="1"/>
    </location>
</feature>
<dbReference type="SMART" id="SM00355">
    <property type="entry name" value="ZnF_C2H2"/>
    <property type="match status" value="2"/>
</dbReference>
<protein>
    <submittedName>
        <fullName evidence="3">Zinc finger protein</fullName>
    </submittedName>
</protein>
<keyword evidence="1" id="KW-0479">Metal-binding</keyword>
<accession>A0A162NBP2</accession>
<dbReference type="STRING" id="1573173.A0A162NBP2"/>
<feature type="domain" description="C2H2-type" evidence="2">
    <location>
        <begin position="296"/>
        <end position="323"/>
    </location>
</feature>
<reference evidence="3 4" key="1">
    <citation type="submission" date="2015-06" db="EMBL/GenBank/DDBJ databases">
        <title>Survival trade-offs in plant roots during colonization by closely related pathogenic and mutualistic fungi.</title>
        <authorList>
            <person name="Hacquard S."/>
            <person name="Kracher B."/>
            <person name="Hiruma K."/>
            <person name="Weinman A."/>
            <person name="Muench P."/>
            <person name="Garrido Oter R."/>
            <person name="Ver Loren van Themaat E."/>
            <person name="Dallerey J.-F."/>
            <person name="Damm U."/>
            <person name="Henrissat B."/>
            <person name="Lespinet O."/>
            <person name="Thon M."/>
            <person name="Kemen E."/>
            <person name="McHardy A.C."/>
            <person name="Schulze-Lefert P."/>
            <person name="O'Connell R.J."/>
        </authorList>
    </citation>
    <scope>NUCLEOTIDE SEQUENCE [LARGE SCALE GENOMIC DNA]</scope>
    <source>
        <strain evidence="3 4">MAFF 238704</strain>
    </source>
</reference>
<dbReference type="InterPro" id="IPR036236">
    <property type="entry name" value="Znf_C2H2_sf"/>
</dbReference>
<keyword evidence="1" id="KW-0863">Zinc-finger</keyword>
<evidence type="ECO:0000313" key="4">
    <source>
        <dbReference type="Proteomes" id="UP000076584"/>
    </source>
</evidence>
<sequence length="456" mass="52687">HLVNTEHINAEFVQCDLAIICLQYLSLRCFAAEDYTEAERREHIPQGYFSFQDYAASQWYRHIASVITSCKGVFLPPPPPSSIIHHQHHYLVSDPAIASEQRQRDYYINEFTSALARFTSAYDKDLQSSSVPHPELPLDDLAAYSSLPFYPSLHRLWNHICTHQKSSVEDRNKVGIARLEDAIKLHRAAIETDFRPSSRTIGSDTMEQYYGPNLFKCQRLLCKFFHQGFDAKKDRDTHHSRHDRPYRCLLETCGFAPVGFSSNKDRERHVRNYHPELSDAPSAFLQMSRRVETAKFKCKMCPKTFTRNINLKGHERSHFDTKLLAALMPTLSLRFDSSRSRSGKPKLWLESPFKNSDTLIIFAGRRIAEANILEASATYDCRWQRRRGDETTNDCYAVVEYRQADHRGDQQVARPIQEIVEPPTADNLRRSTEPRCKIRPESNNYTRALGLSRGET</sequence>
<dbReference type="SUPFAM" id="SSF57667">
    <property type="entry name" value="beta-beta-alpha zinc fingers"/>
    <property type="match status" value="1"/>
</dbReference>
<dbReference type="GO" id="GO:0008270">
    <property type="term" value="F:zinc ion binding"/>
    <property type="evidence" value="ECO:0007669"/>
    <property type="project" value="UniProtKB-KW"/>
</dbReference>
<dbReference type="Proteomes" id="UP000076584">
    <property type="component" value="Unassembled WGS sequence"/>
</dbReference>
<name>A0A162NBP2_COLIC</name>
<evidence type="ECO:0000259" key="2">
    <source>
        <dbReference type="PROSITE" id="PS50157"/>
    </source>
</evidence>
<dbReference type="EMBL" id="LFIW01000570">
    <property type="protein sequence ID" value="KZL85767.1"/>
    <property type="molecule type" value="Genomic_DNA"/>
</dbReference>
<comment type="caution">
    <text evidence="3">The sequence shown here is derived from an EMBL/GenBank/DDBJ whole genome shotgun (WGS) entry which is preliminary data.</text>
</comment>
<keyword evidence="1" id="KW-0862">Zinc</keyword>
<dbReference type="PROSITE" id="PS50157">
    <property type="entry name" value="ZINC_FINGER_C2H2_2"/>
    <property type="match status" value="1"/>
</dbReference>
<dbReference type="InterPro" id="IPR013087">
    <property type="entry name" value="Znf_C2H2_type"/>
</dbReference>
<organism evidence="3 4">
    <name type="scientific">Colletotrichum incanum</name>
    <name type="common">Soybean anthracnose fungus</name>
    <dbReference type="NCBI Taxonomy" id="1573173"/>
    <lineage>
        <taxon>Eukaryota</taxon>
        <taxon>Fungi</taxon>
        <taxon>Dikarya</taxon>
        <taxon>Ascomycota</taxon>
        <taxon>Pezizomycotina</taxon>
        <taxon>Sordariomycetes</taxon>
        <taxon>Hypocreomycetidae</taxon>
        <taxon>Glomerellales</taxon>
        <taxon>Glomerellaceae</taxon>
        <taxon>Colletotrichum</taxon>
        <taxon>Colletotrichum spaethianum species complex</taxon>
    </lineage>
</organism>
<gene>
    <name evidence="3" type="ORF">CI238_05314</name>
</gene>
<dbReference type="Gene3D" id="3.30.160.60">
    <property type="entry name" value="Classic Zinc Finger"/>
    <property type="match status" value="1"/>
</dbReference>
<dbReference type="AlphaFoldDB" id="A0A162NBP2"/>
<dbReference type="PROSITE" id="PS00028">
    <property type="entry name" value="ZINC_FINGER_C2H2_1"/>
    <property type="match status" value="1"/>
</dbReference>